<dbReference type="VEuPathDB" id="VectorBase:GPAI031300"/>
<feature type="region of interest" description="Disordered" evidence="1">
    <location>
        <begin position="36"/>
        <end position="55"/>
    </location>
</feature>
<dbReference type="Proteomes" id="UP000092445">
    <property type="component" value="Unassembled WGS sequence"/>
</dbReference>
<evidence type="ECO:0000313" key="3">
    <source>
        <dbReference type="Proteomes" id="UP000092445"/>
    </source>
</evidence>
<sequence>MVDDGDGGDGGDGGGGGGIGDCNGIVNGKVDAVFVASDDNDDSDGGDNDDVESDDTVKFPKCWRLDDVVYNTFDCQLIALMDERSQCFLCKVYQMNDNVVGHIMHLNAKNELDLA</sequence>
<proteinExistence type="predicted"/>
<feature type="compositionally biased region" description="Acidic residues" evidence="1">
    <location>
        <begin position="38"/>
        <end position="54"/>
    </location>
</feature>
<reference evidence="2" key="2">
    <citation type="submission" date="2020-05" db="UniProtKB">
        <authorList>
            <consortium name="EnsemblMetazoa"/>
        </authorList>
    </citation>
    <scope>IDENTIFICATION</scope>
    <source>
        <strain evidence="2">IAEA</strain>
    </source>
</reference>
<evidence type="ECO:0000256" key="1">
    <source>
        <dbReference type="SAM" id="MobiDB-lite"/>
    </source>
</evidence>
<organism evidence="2 3">
    <name type="scientific">Glossina pallidipes</name>
    <name type="common">Tsetse fly</name>
    <dbReference type="NCBI Taxonomy" id="7398"/>
    <lineage>
        <taxon>Eukaryota</taxon>
        <taxon>Metazoa</taxon>
        <taxon>Ecdysozoa</taxon>
        <taxon>Arthropoda</taxon>
        <taxon>Hexapoda</taxon>
        <taxon>Insecta</taxon>
        <taxon>Pterygota</taxon>
        <taxon>Neoptera</taxon>
        <taxon>Endopterygota</taxon>
        <taxon>Diptera</taxon>
        <taxon>Brachycera</taxon>
        <taxon>Muscomorpha</taxon>
        <taxon>Hippoboscoidea</taxon>
        <taxon>Glossinidae</taxon>
        <taxon>Glossina</taxon>
    </lineage>
</organism>
<dbReference type="AlphaFoldDB" id="A0A1B0A155"/>
<name>A0A1B0A155_GLOPL</name>
<protein>
    <submittedName>
        <fullName evidence="2">Uncharacterized protein</fullName>
    </submittedName>
</protein>
<evidence type="ECO:0000313" key="2">
    <source>
        <dbReference type="EnsemblMetazoa" id="GPAI031300-PA"/>
    </source>
</evidence>
<reference evidence="3" key="1">
    <citation type="submission" date="2014-03" db="EMBL/GenBank/DDBJ databases">
        <authorList>
            <person name="Aksoy S."/>
            <person name="Warren W."/>
            <person name="Wilson R.K."/>
        </authorList>
    </citation>
    <scope>NUCLEOTIDE SEQUENCE [LARGE SCALE GENOMIC DNA]</scope>
    <source>
        <strain evidence="3">IAEA</strain>
    </source>
</reference>
<accession>A0A1B0A155</accession>
<dbReference type="EnsemblMetazoa" id="GPAI031300-RA">
    <property type="protein sequence ID" value="GPAI031300-PA"/>
    <property type="gene ID" value="GPAI031300"/>
</dbReference>
<keyword evidence="3" id="KW-1185">Reference proteome</keyword>